<dbReference type="InterPro" id="IPR017900">
    <property type="entry name" value="4Fe4S_Fe_S_CS"/>
</dbReference>
<keyword evidence="3" id="KW-0479">Metal-binding</keyword>
<reference evidence="9 10" key="1">
    <citation type="submission" date="2016-04" db="EMBL/GenBank/DDBJ databases">
        <title>Genome sequence of Clostridium magnum DSM 2767.</title>
        <authorList>
            <person name="Poehlein A."/>
            <person name="Uhlig R."/>
            <person name="Fischer R."/>
            <person name="Bahl H."/>
            <person name="Daniel R."/>
        </authorList>
    </citation>
    <scope>NUCLEOTIDE SEQUENCE [LARGE SCALE GENOMIC DNA]</scope>
    <source>
        <strain evidence="9 10">DSM 2767</strain>
    </source>
</reference>
<keyword evidence="5" id="KW-0408">Iron</keyword>
<dbReference type="GO" id="GO:0005886">
    <property type="term" value="C:plasma membrane"/>
    <property type="evidence" value="ECO:0007669"/>
    <property type="project" value="TreeGrafter"/>
</dbReference>
<evidence type="ECO:0000256" key="3">
    <source>
        <dbReference type="ARBA" id="ARBA00022723"/>
    </source>
</evidence>
<keyword evidence="7" id="KW-0472">Membrane</keyword>
<evidence type="ECO:0000259" key="8">
    <source>
        <dbReference type="PROSITE" id="PS51379"/>
    </source>
</evidence>
<dbReference type="PANTHER" id="PTHR30176">
    <property type="entry name" value="FERREDOXIN-TYPE PROTEIN NAPH"/>
    <property type="match status" value="1"/>
</dbReference>
<feature type="domain" description="4Fe-4S ferredoxin-type" evidence="8">
    <location>
        <begin position="167"/>
        <end position="195"/>
    </location>
</feature>
<evidence type="ECO:0000256" key="2">
    <source>
        <dbReference type="ARBA" id="ARBA00022485"/>
    </source>
</evidence>
<dbReference type="Pfam" id="PF13237">
    <property type="entry name" value="Fer4_10"/>
    <property type="match status" value="1"/>
</dbReference>
<feature type="domain" description="4Fe-4S ferredoxin-type" evidence="8">
    <location>
        <begin position="202"/>
        <end position="224"/>
    </location>
</feature>
<protein>
    <submittedName>
        <fullName evidence="9">Putative electron transport protein YccM</fullName>
    </submittedName>
</protein>
<comment type="caution">
    <text evidence="9">The sequence shown here is derived from an EMBL/GenBank/DDBJ whole genome shotgun (WGS) entry which is preliminary data.</text>
</comment>
<feature type="transmembrane region" description="Helical" evidence="7">
    <location>
        <begin position="12"/>
        <end position="31"/>
    </location>
</feature>
<dbReference type="Pfam" id="PF04205">
    <property type="entry name" value="FMN_bind"/>
    <property type="match status" value="1"/>
</dbReference>
<dbReference type="GO" id="GO:0010181">
    <property type="term" value="F:FMN binding"/>
    <property type="evidence" value="ECO:0007669"/>
    <property type="project" value="InterPro"/>
</dbReference>
<gene>
    <name evidence="9" type="primary">yccM_11</name>
    <name evidence="9" type="ORF">CLMAG_55010</name>
</gene>
<keyword evidence="7" id="KW-0812">Transmembrane</keyword>
<evidence type="ECO:0000256" key="4">
    <source>
        <dbReference type="ARBA" id="ARBA00022982"/>
    </source>
</evidence>
<dbReference type="AlphaFoldDB" id="A0A161WRD2"/>
<evidence type="ECO:0000313" key="10">
    <source>
        <dbReference type="Proteomes" id="UP000076603"/>
    </source>
</evidence>
<evidence type="ECO:0000313" key="9">
    <source>
        <dbReference type="EMBL" id="KZL89278.1"/>
    </source>
</evidence>
<dbReference type="Proteomes" id="UP000076603">
    <property type="component" value="Unassembled WGS sequence"/>
</dbReference>
<dbReference type="EMBL" id="LWAE01000010">
    <property type="protein sequence ID" value="KZL89278.1"/>
    <property type="molecule type" value="Genomic_DNA"/>
</dbReference>
<dbReference type="PANTHER" id="PTHR30176:SF3">
    <property type="entry name" value="FERREDOXIN-TYPE PROTEIN NAPH"/>
    <property type="match status" value="1"/>
</dbReference>
<evidence type="ECO:0000256" key="1">
    <source>
        <dbReference type="ARBA" id="ARBA00022448"/>
    </source>
</evidence>
<dbReference type="InterPro" id="IPR017896">
    <property type="entry name" value="4Fe4S_Fe-S-bd"/>
</dbReference>
<dbReference type="Pfam" id="PF12801">
    <property type="entry name" value="Fer4_5"/>
    <property type="match status" value="2"/>
</dbReference>
<dbReference type="PATRIC" id="fig|1121326.3.peg.5566"/>
<feature type="transmembrane region" description="Helical" evidence="7">
    <location>
        <begin position="116"/>
        <end position="137"/>
    </location>
</feature>
<dbReference type="Gene3D" id="3.30.70.20">
    <property type="match status" value="1"/>
</dbReference>
<dbReference type="GO" id="GO:0051539">
    <property type="term" value="F:4 iron, 4 sulfur cluster binding"/>
    <property type="evidence" value="ECO:0007669"/>
    <property type="project" value="UniProtKB-KW"/>
</dbReference>
<organism evidence="9 10">
    <name type="scientific">Clostridium magnum DSM 2767</name>
    <dbReference type="NCBI Taxonomy" id="1121326"/>
    <lineage>
        <taxon>Bacteria</taxon>
        <taxon>Bacillati</taxon>
        <taxon>Bacillota</taxon>
        <taxon>Clostridia</taxon>
        <taxon>Eubacteriales</taxon>
        <taxon>Clostridiaceae</taxon>
        <taxon>Clostridium</taxon>
    </lineage>
</organism>
<dbReference type="InterPro" id="IPR007329">
    <property type="entry name" value="FMN-bd"/>
</dbReference>
<evidence type="ECO:0000256" key="6">
    <source>
        <dbReference type="ARBA" id="ARBA00023014"/>
    </source>
</evidence>
<keyword evidence="2" id="KW-0004">4Fe-4S</keyword>
<evidence type="ECO:0000256" key="5">
    <source>
        <dbReference type="ARBA" id="ARBA00023004"/>
    </source>
</evidence>
<evidence type="ECO:0000256" key="7">
    <source>
        <dbReference type="SAM" id="Phobius"/>
    </source>
</evidence>
<dbReference type="InterPro" id="IPR051684">
    <property type="entry name" value="Electron_Trans/Redox"/>
</dbReference>
<proteinExistence type="predicted"/>
<dbReference type="PROSITE" id="PS51379">
    <property type="entry name" value="4FE4S_FER_2"/>
    <property type="match status" value="2"/>
</dbReference>
<dbReference type="Gene3D" id="3.90.1010.20">
    <property type="match status" value="1"/>
</dbReference>
<keyword evidence="4" id="KW-0249">Electron transport</keyword>
<sequence>MKIKGKNSRYIRYAVQGLGILLTVIGFFTNYPMVNSILLGAIIIMGPVFCGWICPFGTFQDIVGRLGSKLGIKKYVMPAKLKKVLAFSRYILLLITILITADFIFNILSFDPRANLTVLLGGRAVTATGWIIIFIFLGSSMFFERPFCNYLCIEGAKFGLLSSVRPFTIIRNKQTCVGCNRCNGACPMNIDVASYGQVRSLQCINCMECVAACPVKNTLTVGIVPVNKTLKKPILAFAAAAFFFVAYKGMNSDSLFNLFASHNSVSSSTAIAGETAAGYGDASGIADGVYEGTGTGFKGNMTVEVTVKDQQITAIEVTQTNDDAKWFDRAYNTVVSNIIKNQTADVDSVSGATYSSMGIKEGVANALINAGGKNAKAIVNDLPEAGEQRHGRRK</sequence>
<keyword evidence="1" id="KW-0813">Transport</keyword>
<keyword evidence="10" id="KW-1185">Reference proteome</keyword>
<keyword evidence="7" id="KW-1133">Transmembrane helix</keyword>
<dbReference type="SUPFAM" id="SSF54862">
    <property type="entry name" value="4Fe-4S ferredoxins"/>
    <property type="match status" value="1"/>
</dbReference>
<dbReference type="PROSITE" id="PS00198">
    <property type="entry name" value="4FE4S_FER_1"/>
    <property type="match status" value="1"/>
</dbReference>
<dbReference type="RefSeq" id="WP_066629870.1">
    <property type="nucleotide sequence ID" value="NZ_FQXL01000041.1"/>
</dbReference>
<feature type="transmembrane region" description="Helical" evidence="7">
    <location>
        <begin position="37"/>
        <end position="59"/>
    </location>
</feature>
<dbReference type="STRING" id="1121326.CLMAG_55010"/>
<keyword evidence="6" id="KW-0411">Iron-sulfur</keyword>
<dbReference type="OrthoDB" id="9806398at2"/>
<accession>A0A161WRD2</accession>
<dbReference type="GO" id="GO:0046872">
    <property type="term" value="F:metal ion binding"/>
    <property type="evidence" value="ECO:0007669"/>
    <property type="project" value="UniProtKB-KW"/>
</dbReference>
<feature type="transmembrane region" description="Helical" evidence="7">
    <location>
        <begin position="90"/>
        <end position="110"/>
    </location>
</feature>
<name>A0A161WRD2_9CLOT</name>
<dbReference type="SMART" id="SM00900">
    <property type="entry name" value="FMN_bind"/>
    <property type="match status" value="1"/>
</dbReference>